<dbReference type="GO" id="GO:0006493">
    <property type="term" value="P:protein O-linked glycosylation"/>
    <property type="evidence" value="ECO:0007669"/>
    <property type="project" value="UniProtKB-ARBA"/>
</dbReference>
<dbReference type="EC" id="2.4.1.-" evidence="13"/>
<dbReference type="GO" id="GO:0016757">
    <property type="term" value="F:glycosyltransferase activity"/>
    <property type="evidence" value="ECO:0007669"/>
    <property type="project" value="UniProtKB-KW"/>
</dbReference>
<dbReference type="CDD" id="cd02510">
    <property type="entry name" value="pp-GalNAc-T"/>
    <property type="match status" value="1"/>
</dbReference>
<keyword evidence="9" id="KW-0472">Membrane</keyword>
<dbReference type="Pfam" id="PF00652">
    <property type="entry name" value="Ricin_B_lectin"/>
    <property type="match status" value="1"/>
</dbReference>
<evidence type="ECO:0000256" key="6">
    <source>
        <dbReference type="ARBA" id="ARBA00022968"/>
    </source>
</evidence>
<evidence type="ECO:0000256" key="11">
    <source>
        <dbReference type="ARBA" id="ARBA00023180"/>
    </source>
</evidence>
<dbReference type="PANTHER" id="PTHR11675">
    <property type="entry name" value="N-ACETYLGALACTOSAMINYLTRANSFERASE"/>
    <property type="match status" value="1"/>
</dbReference>
<gene>
    <name evidence="15" type="ORF">ABMA28_017000</name>
</gene>
<evidence type="ECO:0000313" key="16">
    <source>
        <dbReference type="Proteomes" id="UP001549921"/>
    </source>
</evidence>
<dbReference type="InterPro" id="IPR001173">
    <property type="entry name" value="Glyco_trans_2-like"/>
</dbReference>
<evidence type="ECO:0000256" key="12">
    <source>
        <dbReference type="ARBA" id="ARBA00023211"/>
    </source>
</evidence>
<evidence type="ECO:0000256" key="2">
    <source>
        <dbReference type="ARBA" id="ARBA00004323"/>
    </source>
</evidence>
<dbReference type="SUPFAM" id="SSF50370">
    <property type="entry name" value="Ricin B-like lectins"/>
    <property type="match status" value="1"/>
</dbReference>
<dbReference type="Pfam" id="PF00535">
    <property type="entry name" value="Glycos_transf_2"/>
    <property type="match status" value="1"/>
</dbReference>
<evidence type="ECO:0000259" key="14">
    <source>
        <dbReference type="SMART" id="SM00458"/>
    </source>
</evidence>
<dbReference type="SUPFAM" id="SSF53448">
    <property type="entry name" value="Nucleotide-diphospho-sugar transferases"/>
    <property type="match status" value="1"/>
</dbReference>
<dbReference type="EMBL" id="JBEDNZ010000009">
    <property type="protein sequence ID" value="KAL0839003.1"/>
    <property type="molecule type" value="Genomic_DNA"/>
</dbReference>
<dbReference type="Proteomes" id="UP001549921">
    <property type="component" value="Unassembled WGS sequence"/>
</dbReference>
<evidence type="ECO:0000256" key="10">
    <source>
        <dbReference type="ARBA" id="ARBA00023157"/>
    </source>
</evidence>
<keyword evidence="13" id="KW-0808">Transferase</keyword>
<keyword evidence="7" id="KW-1133">Transmembrane helix</keyword>
<evidence type="ECO:0000256" key="4">
    <source>
        <dbReference type="ARBA" id="ARBA00022692"/>
    </source>
</evidence>
<comment type="pathway">
    <text evidence="13">Protein modification; protein glycosylation.</text>
</comment>
<evidence type="ECO:0000313" key="15">
    <source>
        <dbReference type="EMBL" id="KAL0839003.1"/>
    </source>
</evidence>
<reference evidence="15 16" key="1">
    <citation type="submission" date="2024-06" db="EMBL/GenBank/DDBJ databases">
        <title>A chromosome-level genome assembly of beet webworm, Loxostege sticticalis.</title>
        <authorList>
            <person name="Zhang Y."/>
        </authorList>
    </citation>
    <scope>NUCLEOTIDE SEQUENCE [LARGE SCALE GENOMIC DNA]</scope>
    <source>
        <strain evidence="15">AQ028</strain>
        <tissue evidence="15">Male pupae</tissue>
    </source>
</reference>
<dbReference type="InterPro" id="IPR000772">
    <property type="entry name" value="Ricin_B_lectin"/>
</dbReference>
<keyword evidence="11" id="KW-0325">Glycoprotein</keyword>
<dbReference type="InterPro" id="IPR029044">
    <property type="entry name" value="Nucleotide-diphossugar_trans"/>
</dbReference>
<evidence type="ECO:0000256" key="13">
    <source>
        <dbReference type="RuleBase" id="RU361242"/>
    </source>
</evidence>
<keyword evidence="13" id="KW-0328">Glycosyltransferase</keyword>
<comment type="similarity">
    <text evidence="3 13">Belongs to the glycosyltransferase 2 family. GalNAc-T subfamily.</text>
</comment>
<dbReference type="InterPro" id="IPR035992">
    <property type="entry name" value="Ricin_B-like_lectins"/>
</dbReference>
<evidence type="ECO:0000256" key="8">
    <source>
        <dbReference type="ARBA" id="ARBA00023034"/>
    </source>
</evidence>
<evidence type="ECO:0000256" key="9">
    <source>
        <dbReference type="ARBA" id="ARBA00023136"/>
    </source>
</evidence>
<evidence type="ECO:0000256" key="3">
    <source>
        <dbReference type="ARBA" id="ARBA00005680"/>
    </source>
</evidence>
<name>A0ABD0T6N0_LOXSC</name>
<keyword evidence="12 13" id="KW-0464">Manganese</keyword>
<comment type="cofactor">
    <cofactor evidence="1 13">
        <name>Mn(2+)</name>
        <dbReference type="ChEBI" id="CHEBI:29035"/>
    </cofactor>
</comment>
<sequence>MIKKALKLLALVVVMWLVSLVTIITEFRPARMMITGDNEMYDQALSNFKNRYWTEGIPFNESNFEGVDGKPVLLNTELKSYLRNQVQRGWKNHAFNQFVSDLIPLNRSLLDVRDDWCKTQNYSKNLPEVTVVICFHNEAWSTLFRTVYSVLNRSPEKLVREIILYDDFSTMKHLKKQLDDYVQTLPKVRLIRASRREGLIRARMLAIKDVTSPVIVYLDSHCECTEGWLEPLLERIALDPTTIVSPMVDYIHDTTFEYIPQDIHDLQIGGFNWYLKFKWNAVPGNMLRKRNEPAAPIKTPVISGGLFAINKDYFSKLGYYDDGFDIWGAENLELSFKAWMCGGSLEIVPCSHVGHVFRKRFPYKGQKGSLIRNSVRLAEVWMDEYAQYYYETIGKQKIDYGNVSSRIALRKNLNCKSFQWYLEHVYPQLDIPENLVASGQIYSESNYAGCLDASIEFDDKSHGGINFMPCHEQGGNQYWIYTQEGEIKREDKCLDYVFSMVTLYLCGSRSQVWIYDTKTKHIRHLDTQKCLQVAKFSEGLRVILEQCSTSSSQMWIVENFIVDRLAPELQVYARRH</sequence>
<keyword evidence="4" id="KW-0812">Transmembrane</keyword>
<dbReference type="Gene3D" id="3.90.550.10">
    <property type="entry name" value="Spore Coat Polysaccharide Biosynthesis Protein SpsA, Chain A"/>
    <property type="match status" value="1"/>
</dbReference>
<keyword evidence="5 13" id="KW-0430">Lectin</keyword>
<dbReference type="FunFam" id="3.90.550.10:FF:000053">
    <property type="entry name" value="Polypeptide N-acetylgalactosaminyltransferase"/>
    <property type="match status" value="1"/>
</dbReference>
<keyword evidence="8 13" id="KW-0333">Golgi apparatus</keyword>
<proteinExistence type="inferred from homology"/>
<dbReference type="GO" id="GO:0000139">
    <property type="term" value="C:Golgi membrane"/>
    <property type="evidence" value="ECO:0007669"/>
    <property type="project" value="UniProtKB-SubCell"/>
</dbReference>
<keyword evidence="10 13" id="KW-1015">Disulfide bond</keyword>
<dbReference type="AlphaFoldDB" id="A0ABD0T6N0"/>
<evidence type="ECO:0000256" key="5">
    <source>
        <dbReference type="ARBA" id="ARBA00022734"/>
    </source>
</evidence>
<dbReference type="PANTHER" id="PTHR11675:SF131">
    <property type="entry name" value="POLYPEPTIDE N-ACETYLGALACTOSAMINYLTRANSFERASE 9-RELATED"/>
    <property type="match status" value="1"/>
</dbReference>
<comment type="subcellular location">
    <subcellularLocation>
        <location evidence="2 13">Golgi apparatus membrane</location>
        <topology evidence="2 13">Single-pass type II membrane protein</topology>
    </subcellularLocation>
</comment>
<dbReference type="Gene3D" id="2.80.10.50">
    <property type="match status" value="1"/>
</dbReference>
<protein>
    <recommendedName>
        <fullName evidence="13">Polypeptide N-acetylgalactosaminyltransferase</fullName>
        <ecNumber evidence="13">2.4.1.-</ecNumber>
    </recommendedName>
    <alternativeName>
        <fullName evidence="13">Protein-UDP acetylgalactosaminyltransferase</fullName>
    </alternativeName>
</protein>
<accession>A0ABD0T6N0</accession>
<dbReference type="InterPro" id="IPR045885">
    <property type="entry name" value="GalNAc-T"/>
</dbReference>
<organism evidence="15 16">
    <name type="scientific">Loxostege sticticalis</name>
    <name type="common">Beet webworm moth</name>
    <dbReference type="NCBI Taxonomy" id="481309"/>
    <lineage>
        <taxon>Eukaryota</taxon>
        <taxon>Metazoa</taxon>
        <taxon>Ecdysozoa</taxon>
        <taxon>Arthropoda</taxon>
        <taxon>Hexapoda</taxon>
        <taxon>Insecta</taxon>
        <taxon>Pterygota</taxon>
        <taxon>Neoptera</taxon>
        <taxon>Endopterygota</taxon>
        <taxon>Lepidoptera</taxon>
        <taxon>Glossata</taxon>
        <taxon>Ditrysia</taxon>
        <taxon>Pyraloidea</taxon>
        <taxon>Crambidae</taxon>
        <taxon>Pyraustinae</taxon>
        <taxon>Loxostege</taxon>
    </lineage>
</organism>
<evidence type="ECO:0000256" key="1">
    <source>
        <dbReference type="ARBA" id="ARBA00001936"/>
    </source>
</evidence>
<dbReference type="GO" id="GO:0030246">
    <property type="term" value="F:carbohydrate binding"/>
    <property type="evidence" value="ECO:0007669"/>
    <property type="project" value="UniProtKB-KW"/>
</dbReference>
<dbReference type="SMART" id="SM00458">
    <property type="entry name" value="RICIN"/>
    <property type="match status" value="1"/>
</dbReference>
<feature type="domain" description="Ricin B lectin" evidence="14">
    <location>
        <begin position="438"/>
        <end position="558"/>
    </location>
</feature>
<keyword evidence="6" id="KW-0735">Signal-anchor</keyword>
<dbReference type="PROSITE" id="PS50231">
    <property type="entry name" value="RICIN_B_LECTIN"/>
    <property type="match status" value="1"/>
</dbReference>
<evidence type="ECO:0000256" key="7">
    <source>
        <dbReference type="ARBA" id="ARBA00022989"/>
    </source>
</evidence>
<comment type="caution">
    <text evidence="15">The sequence shown here is derived from an EMBL/GenBank/DDBJ whole genome shotgun (WGS) entry which is preliminary data.</text>
</comment>